<dbReference type="RefSeq" id="WP_005011310.1">
    <property type="nucleotide sequence ID" value="NZ_HG422173.1"/>
</dbReference>
<organism evidence="1 2">
    <name type="scientific">Nitrospina gracilis (strain 3/211)</name>
    <dbReference type="NCBI Taxonomy" id="1266370"/>
    <lineage>
        <taxon>Bacteria</taxon>
        <taxon>Pseudomonadati</taxon>
        <taxon>Nitrospinota/Tectimicrobiota group</taxon>
        <taxon>Nitrospinota</taxon>
        <taxon>Nitrospinia</taxon>
        <taxon>Nitrospinales</taxon>
        <taxon>Nitrospinaceae</taxon>
        <taxon>Nitrospina</taxon>
    </lineage>
</organism>
<dbReference type="AlphaFoldDB" id="M1Z360"/>
<sequence>MVKVECHSGYKVNERPVAFTLADRDFRRSFQVREVIDAWLGDDCDYFKVKADDDNIYLLKYDRYQDQWDLIFYQDPRRMDTIQPPASGVKHPFQLAFERFGTDRSIPIH</sequence>
<dbReference type="InParanoid" id="M1Z360"/>
<reference evidence="1 2" key="1">
    <citation type="journal article" date="2013" name="Front. Microbiol.">
        <title>The genome of Nitrospina gracilis illuminates the metabolism and evolution of the major marine nitrite oxidizer.</title>
        <authorList>
            <person name="Luecker S."/>
            <person name="Nowka B."/>
            <person name="Rattei T."/>
            <person name="Spieck E."/>
            <person name="and Daims H."/>
        </authorList>
    </citation>
    <scope>NUCLEOTIDE SEQUENCE [LARGE SCALE GENOMIC DNA]</scope>
    <source>
        <strain evidence="1 2">3/211</strain>
    </source>
</reference>
<protein>
    <submittedName>
        <fullName evidence="1">Uncharacterized protein</fullName>
    </submittedName>
</protein>
<dbReference type="OrthoDB" id="1121317at2"/>
<comment type="caution">
    <text evidence="1">The sequence shown here is derived from an EMBL/GenBank/DDBJ whole genome shotgun (WGS) entry which is preliminary data.</text>
</comment>
<dbReference type="EMBL" id="CAQJ01000099">
    <property type="protein sequence ID" value="CCQ91940.1"/>
    <property type="molecule type" value="Genomic_DNA"/>
</dbReference>
<dbReference type="STRING" id="1266370.NITGR_90079"/>
<evidence type="ECO:0000313" key="1">
    <source>
        <dbReference type="EMBL" id="CCQ91940.1"/>
    </source>
</evidence>
<accession>M1Z360</accession>
<gene>
    <name evidence="1" type="ORF">NITGR_90079</name>
</gene>
<dbReference type="HOGENOM" id="CLU_2181069_0_0_0"/>
<proteinExistence type="predicted"/>
<dbReference type="Proteomes" id="UP000011704">
    <property type="component" value="Unassembled WGS sequence"/>
</dbReference>
<keyword evidence="2" id="KW-1185">Reference proteome</keyword>
<name>M1Z360_NITG3</name>
<evidence type="ECO:0000313" key="2">
    <source>
        <dbReference type="Proteomes" id="UP000011704"/>
    </source>
</evidence>